<comment type="caution">
    <text evidence="3">The sequence shown here is derived from an EMBL/GenBank/DDBJ whole genome shotgun (WGS) entry which is preliminary data.</text>
</comment>
<dbReference type="Proteomes" id="UP001151002">
    <property type="component" value="Unassembled WGS sequence"/>
</dbReference>
<feature type="transmembrane region" description="Helical" evidence="2">
    <location>
        <begin position="79"/>
        <end position="98"/>
    </location>
</feature>
<dbReference type="RefSeq" id="WP_267569763.1">
    <property type="nucleotide sequence ID" value="NZ_JAPNTZ010000024.1"/>
</dbReference>
<keyword evidence="2" id="KW-1133">Transmembrane helix</keyword>
<keyword evidence="2" id="KW-0812">Transmembrane</keyword>
<evidence type="ECO:0000313" key="3">
    <source>
        <dbReference type="EMBL" id="MCY1145166.1"/>
    </source>
</evidence>
<dbReference type="EMBL" id="JAPNTZ010000024">
    <property type="protein sequence ID" value="MCY1145166.1"/>
    <property type="molecule type" value="Genomic_DNA"/>
</dbReference>
<evidence type="ECO:0008006" key="5">
    <source>
        <dbReference type="Google" id="ProtNLM"/>
    </source>
</evidence>
<feature type="coiled-coil region" evidence="1">
    <location>
        <begin position="195"/>
        <end position="229"/>
    </location>
</feature>
<evidence type="ECO:0000256" key="1">
    <source>
        <dbReference type="SAM" id="Coils"/>
    </source>
</evidence>
<keyword evidence="2" id="KW-0472">Membrane</keyword>
<reference evidence="3" key="1">
    <citation type="submission" date="2022-11" db="EMBL/GenBank/DDBJ databases">
        <authorList>
            <person name="Somphong A."/>
            <person name="Phongsopitanun W."/>
        </authorList>
    </citation>
    <scope>NUCLEOTIDE SEQUENCE</scope>
    <source>
        <strain evidence="3">Pm04-4</strain>
    </source>
</reference>
<keyword evidence="4" id="KW-1185">Reference proteome</keyword>
<proteinExistence type="predicted"/>
<feature type="transmembrane region" description="Helical" evidence="2">
    <location>
        <begin position="54"/>
        <end position="73"/>
    </location>
</feature>
<name>A0ABT4BF50_9ACTN</name>
<gene>
    <name evidence="3" type="ORF">OWR29_44805</name>
</gene>
<evidence type="ECO:0000256" key="2">
    <source>
        <dbReference type="SAM" id="Phobius"/>
    </source>
</evidence>
<accession>A0ABT4BF50</accession>
<sequence length="293" mass="31685">MTGSRVYVARDAAATVISRERLPMARARLVDRSWTALVEVTVPDVREPDEERKYGGASWIVVPPLAAGAIAASLGAAEIGIAVAAVAFFGVAYVEPVIRRRWQARRSRPAPVSANILTAAAERVAFDEAVRLADAVSATWPRLGSLIDTAEAEPMLAEAVWEISSVLTRRQKLSRVLAELSRPDFAAQSPSDETALELHNQRQATEQALTTLEADLSQRMSNLRRAEQAGQAFIREDEMRRAISQAKETLGSPDPTPSALTPADPAADLANQTRSVLDAYRELTAGLHTDPPS</sequence>
<organism evidence="3 4">
    <name type="scientific">Paractinoplanes pyxinae</name>
    <dbReference type="NCBI Taxonomy" id="2997416"/>
    <lineage>
        <taxon>Bacteria</taxon>
        <taxon>Bacillati</taxon>
        <taxon>Actinomycetota</taxon>
        <taxon>Actinomycetes</taxon>
        <taxon>Micromonosporales</taxon>
        <taxon>Micromonosporaceae</taxon>
        <taxon>Paractinoplanes</taxon>
    </lineage>
</organism>
<keyword evidence="1" id="KW-0175">Coiled coil</keyword>
<protein>
    <recommendedName>
        <fullName evidence="5">Integral membrane protein</fullName>
    </recommendedName>
</protein>
<evidence type="ECO:0000313" key="4">
    <source>
        <dbReference type="Proteomes" id="UP001151002"/>
    </source>
</evidence>